<feature type="domain" description="Pyrrolo-quinoline quinone repeat" evidence="2">
    <location>
        <begin position="254"/>
        <end position="326"/>
    </location>
</feature>
<dbReference type="Proteomes" id="UP000019141">
    <property type="component" value="Unassembled WGS sequence"/>
</dbReference>
<evidence type="ECO:0000259" key="2">
    <source>
        <dbReference type="Pfam" id="PF13360"/>
    </source>
</evidence>
<sequence length="415" mass="44457">MQSKLFRAGLLGILIALCLVATLYAHGYHASDTHAVNRQRTGQSPFAGPWSATDTWRVSTPSLDSITTAPAIAQDRTLYMGTEQGVVAIDQHGALKWTYYTPKGVPGTPSLSPSSGIYAGGTDGAVHALNPDGTVRWTYQTGNYIVSSPAVTADDMLYVTSFDGTIYKLTSSGHLSCRYDVGRPLIGSPSIGHDGNVYLGAGNKEEGDGRLYALNCSCQLLWSQTTSGDLHVSAAPSIASDGAIFIISTDIQQGYLEKFSAAGGPALWTRPLPHTGHASGALSPDGTTIYVPTKYGLYALATANGKLIWKAETPLQLSSTPVVDVDGNVYWGTGNTLHAFTPPGADPLGLYHDPQHALLPGPRSDWHVVFWRADQRPTRRTPRHPESRRIRCCPRSEPERGLSINPNSLPGQVFS</sequence>
<dbReference type="Gene3D" id="2.130.10.10">
    <property type="entry name" value="YVTN repeat-like/Quinoprotein amine dehydrogenase"/>
    <property type="match status" value="2"/>
</dbReference>
<dbReference type="InterPro" id="IPR018391">
    <property type="entry name" value="PQQ_b-propeller_rpt"/>
</dbReference>
<evidence type="ECO:0000313" key="4">
    <source>
        <dbReference type="Proteomes" id="UP000019141"/>
    </source>
</evidence>
<proteinExistence type="predicted"/>
<comment type="caution">
    <text evidence="3">The sequence shown here is derived from an EMBL/GenBank/DDBJ whole genome shotgun (WGS) entry which is preliminary data.</text>
</comment>
<dbReference type="PANTHER" id="PTHR34512">
    <property type="entry name" value="CELL SURFACE PROTEIN"/>
    <property type="match status" value="1"/>
</dbReference>
<feature type="region of interest" description="Disordered" evidence="1">
    <location>
        <begin position="395"/>
        <end position="415"/>
    </location>
</feature>
<feature type="domain" description="Pyrrolo-quinoline quinone repeat" evidence="2">
    <location>
        <begin position="123"/>
        <end position="247"/>
    </location>
</feature>
<evidence type="ECO:0000313" key="3">
    <source>
        <dbReference type="EMBL" id="ETW95091.1"/>
    </source>
</evidence>
<name>W4LCP1_ENTF1</name>
<dbReference type="SMART" id="SM00564">
    <property type="entry name" value="PQQ"/>
    <property type="match status" value="6"/>
</dbReference>
<dbReference type="InterPro" id="IPR015943">
    <property type="entry name" value="WD40/YVTN_repeat-like_dom_sf"/>
</dbReference>
<reference evidence="3 4" key="1">
    <citation type="journal article" date="2014" name="Nature">
        <title>An environmental bacterial taxon with a large and distinct metabolic repertoire.</title>
        <authorList>
            <person name="Wilson M.C."/>
            <person name="Mori T."/>
            <person name="Ruckert C."/>
            <person name="Uria A.R."/>
            <person name="Helf M.J."/>
            <person name="Takada K."/>
            <person name="Gernert C."/>
            <person name="Steffens U.A."/>
            <person name="Heycke N."/>
            <person name="Schmitt S."/>
            <person name="Rinke C."/>
            <person name="Helfrich E.J."/>
            <person name="Brachmann A.O."/>
            <person name="Gurgui C."/>
            <person name="Wakimoto T."/>
            <person name="Kracht M."/>
            <person name="Crusemann M."/>
            <person name="Hentschel U."/>
            <person name="Abe I."/>
            <person name="Matsunaga S."/>
            <person name="Kalinowski J."/>
            <person name="Takeyama H."/>
            <person name="Piel J."/>
        </authorList>
    </citation>
    <scope>NUCLEOTIDE SEQUENCE [LARGE SCALE GENOMIC DNA]</scope>
    <source>
        <strain evidence="4">TSY1</strain>
    </source>
</reference>
<dbReference type="SUPFAM" id="SSF50998">
    <property type="entry name" value="Quinoprotein alcohol dehydrogenase-like"/>
    <property type="match status" value="1"/>
</dbReference>
<feature type="compositionally biased region" description="Polar residues" evidence="1">
    <location>
        <begin position="404"/>
        <end position="415"/>
    </location>
</feature>
<organism evidence="3 4">
    <name type="scientific">Entotheonella factor</name>
    <dbReference type="NCBI Taxonomy" id="1429438"/>
    <lineage>
        <taxon>Bacteria</taxon>
        <taxon>Pseudomonadati</taxon>
        <taxon>Nitrospinota/Tectimicrobiota group</taxon>
        <taxon>Candidatus Tectimicrobiota</taxon>
        <taxon>Candidatus Entotheonellia</taxon>
        <taxon>Candidatus Entotheonellales</taxon>
        <taxon>Candidatus Entotheonellaceae</taxon>
        <taxon>Candidatus Entotheonella</taxon>
    </lineage>
</organism>
<evidence type="ECO:0000256" key="1">
    <source>
        <dbReference type="SAM" id="MobiDB-lite"/>
    </source>
</evidence>
<protein>
    <recommendedName>
        <fullName evidence="2">Pyrrolo-quinoline quinone repeat domain-containing protein</fullName>
    </recommendedName>
</protein>
<keyword evidence="4" id="KW-1185">Reference proteome</keyword>
<dbReference type="InterPro" id="IPR011047">
    <property type="entry name" value="Quinoprotein_ADH-like_sf"/>
</dbReference>
<dbReference type="EMBL" id="AZHW01000958">
    <property type="protein sequence ID" value="ETW95091.1"/>
    <property type="molecule type" value="Genomic_DNA"/>
</dbReference>
<dbReference type="Pfam" id="PF13360">
    <property type="entry name" value="PQQ_2"/>
    <property type="match status" value="2"/>
</dbReference>
<accession>W4LCP1</accession>
<dbReference type="AlphaFoldDB" id="W4LCP1"/>
<dbReference type="InterPro" id="IPR002372">
    <property type="entry name" value="PQQ_rpt_dom"/>
</dbReference>
<gene>
    <name evidence="3" type="ORF">ETSY1_32075</name>
</gene>
<dbReference type="HOGENOM" id="CLU_661716_0_0_7"/>
<dbReference type="PANTHER" id="PTHR34512:SF30">
    <property type="entry name" value="OUTER MEMBRANE PROTEIN ASSEMBLY FACTOR BAMB"/>
    <property type="match status" value="1"/>
</dbReference>